<evidence type="ECO:0000256" key="1">
    <source>
        <dbReference type="SAM" id="MobiDB-lite"/>
    </source>
</evidence>
<keyword evidence="3" id="KW-1185">Reference proteome</keyword>
<feature type="compositionally biased region" description="Polar residues" evidence="1">
    <location>
        <begin position="66"/>
        <end position="75"/>
    </location>
</feature>
<proteinExistence type="predicted"/>
<feature type="compositionally biased region" description="Polar residues" evidence="1">
    <location>
        <begin position="87"/>
        <end position="97"/>
    </location>
</feature>
<evidence type="ECO:0000313" key="2">
    <source>
        <dbReference type="EMBL" id="KAL1844894.1"/>
    </source>
</evidence>
<feature type="region of interest" description="Disordered" evidence="1">
    <location>
        <begin position="66"/>
        <end position="109"/>
    </location>
</feature>
<gene>
    <name evidence="2" type="ORF">VTK73DRAFT_1563</name>
</gene>
<evidence type="ECO:0000313" key="3">
    <source>
        <dbReference type="Proteomes" id="UP001586593"/>
    </source>
</evidence>
<name>A0ABR3VT99_9PEZI</name>
<accession>A0ABR3VT99</accession>
<sequence length="164" mass="17876">MPCPSERRMYIGVRVDGKGTYTWVDSPPRHLSLDSSRTLCPAVESVSQPPLTQVLATARSPFVTSDVSWHSNSSREAPLSPQEPEPLTNSHGRPSSIRQGRGDEGARGGIGGVVRGLRTVAWAILVAHGSPWRQVPLHIVPPNKSIDPLKASGRVLHIFFLPFF</sequence>
<protein>
    <submittedName>
        <fullName evidence="2">Uncharacterized protein</fullName>
    </submittedName>
</protein>
<organism evidence="2 3">
    <name type="scientific">Phialemonium thermophilum</name>
    <dbReference type="NCBI Taxonomy" id="223376"/>
    <lineage>
        <taxon>Eukaryota</taxon>
        <taxon>Fungi</taxon>
        <taxon>Dikarya</taxon>
        <taxon>Ascomycota</taxon>
        <taxon>Pezizomycotina</taxon>
        <taxon>Sordariomycetes</taxon>
        <taxon>Sordariomycetidae</taxon>
        <taxon>Cephalothecales</taxon>
        <taxon>Cephalothecaceae</taxon>
        <taxon>Phialemonium</taxon>
    </lineage>
</organism>
<dbReference type="EMBL" id="JAZHXJ010001389">
    <property type="protein sequence ID" value="KAL1844894.1"/>
    <property type="molecule type" value="Genomic_DNA"/>
</dbReference>
<dbReference type="Proteomes" id="UP001586593">
    <property type="component" value="Unassembled WGS sequence"/>
</dbReference>
<reference evidence="2 3" key="1">
    <citation type="journal article" date="2024" name="Commun. Biol.">
        <title>Comparative genomic analysis of thermophilic fungi reveals convergent evolutionary adaptations and gene losses.</title>
        <authorList>
            <person name="Steindorff A.S."/>
            <person name="Aguilar-Pontes M.V."/>
            <person name="Robinson A.J."/>
            <person name="Andreopoulos B."/>
            <person name="LaButti K."/>
            <person name="Kuo A."/>
            <person name="Mondo S."/>
            <person name="Riley R."/>
            <person name="Otillar R."/>
            <person name="Haridas S."/>
            <person name="Lipzen A."/>
            <person name="Grimwood J."/>
            <person name="Schmutz J."/>
            <person name="Clum A."/>
            <person name="Reid I.D."/>
            <person name="Moisan M.C."/>
            <person name="Butler G."/>
            <person name="Nguyen T.T.M."/>
            <person name="Dewar K."/>
            <person name="Conant G."/>
            <person name="Drula E."/>
            <person name="Henrissat B."/>
            <person name="Hansel C."/>
            <person name="Singer S."/>
            <person name="Hutchinson M.I."/>
            <person name="de Vries R.P."/>
            <person name="Natvig D.O."/>
            <person name="Powell A.J."/>
            <person name="Tsang A."/>
            <person name="Grigoriev I.V."/>
        </authorList>
    </citation>
    <scope>NUCLEOTIDE SEQUENCE [LARGE SCALE GENOMIC DNA]</scope>
    <source>
        <strain evidence="2 3">ATCC 24622</strain>
    </source>
</reference>
<comment type="caution">
    <text evidence="2">The sequence shown here is derived from an EMBL/GenBank/DDBJ whole genome shotgun (WGS) entry which is preliminary data.</text>
</comment>